<keyword evidence="3" id="KW-1185">Reference proteome</keyword>
<protein>
    <recommendedName>
        <fullName evidence="1">CRAL-TRIO domain-containing protein</fullName>
    </recommendedName>
</protein>
<sequence length="318" mass="36922">MAKMTTVLTAPEPGTEIKPIYKYSEEQTTQIEALRQYAYSLLLPSSDPYHQWELRWLNKLDTVPRYIRAAKWKMHDAQKRIKGTLEWRREFKPELILPDEVKIESETGKIILNGFDKDGRPIIYMRPGRENTETSPRQLRHLVWWLERAKDMMPPGQESLVIVVDYKSTTLRTNPSVSVASKVLTILQQHYVETLGRAIVVNLPLLLNFFYKGIAPFLDPVTRDKMRFNPDLFELIPKSQLDSDFGGEHEFEFDHESYWKQIIEHCGIAPDGTRLPGYFDGPVSPQPKLEEAISEDGLIHEAGYVNTLYRDDYGYLSF</sequence>
<dbReference type="HOGENOM" id="CLU_014001_1_0_1"/>
<dbReference type="InterPro" id="IPR001251">
    <property type="entry name" value="CRAL-TRIO_dom"/>
</dbReference>
<reference evidence="3" key="2">
    <citation type="submission" date="2015-01" db="EMBL/GenBank/DDBJ databases">
        <title>Evolutionary Origins and Diversification of the Mycorrhizal Mutualists.</title>
        <authorList>
            <consortium name="DOE Joint Genome Institute"/>
            <consortium name="Mycorrhizal Genomics Consortium"/>
            <person name="Kohler A."/>
            <person name="Kuo A."/>
            <person name="Nagy L.G."/>
            <person name="Floudas D."/>
            <person name="Copeland A."/>
            <person name="Barry K.W."/>
            <person name="Cichocki N."/>
            <person name="Veneault-Fourrey C."/>
            <person name="LaButti K."/>
            <person name="Lindquist E.A."/>
            <person name="Lipzen A."/>
            <person name="Lundell T."/>
            <person name="Morin E."/>
            <person name="Murat C."/>
            <person name="Riley R."/>
            <person name="Ohm R."/>
            <person name="Sun H."/>
            <person name="Tunlid A."/>
            <person name="Henrissat B."/>
            <person name="Grigoriev I.V."/>
            <person name="Hibbett D.S."/>
            <person name="Martin F."/>
        </authorList>
    </citation>
    <scope>NUCLEOTIDE SEQUENCE [LARGE SCALE GENOMIC DNA]</scope>
    <source>
        <strain evidence="3">Ve08.2h10</strain>
    </source>
</reference>
<gene>
    <name evidence="2" type="ORF">PAXRUDRAFT_133131</name>
</gene>
<dbReference type="Pfam" id="PF00650">
    <property type="entry name" value="CRAL_TRIO"/>
    <property type="match status" value="1"/>
</dbReference>
<dbReference type="Proteomes" id="UP000054538">
    <property type="component" value="Unassembled WGS sequence"/>
</dbReference>
<name>A0A0D0DKH1_9AGAM</name>
<dbReference type="Gene3D" id="3.40.525.10">
    <property type="entry name" value="CRAL-TRIO lipid binding domain"/>
    <property type="match status" value="1"/>
</dbReference>
<dbReference type="EMBL" id="KN824875">
    <property type="protein sequence ID" value="KIK98947.1"/>
    <property type="molecule type" value="Genomic_DNA"/>
</dbReference>
<organism evidence="2 3">
    <name type="scientific">Paxillus rubicundulus Ve08.2h10</name>
    <dbReference type="NCBI Taxonomy" id="930991"/>
    <lineage>
        <taxon>Eukaryota</taxon>
        <taxon>Fungi</taxon>
        <taxon>Dikarya</taxon>
        <taxon>Basidiomycota</taxon>
        <taxon>Agaricomycotina</taxon>
        <taxon>Agaricomycetes</taxon>
        <taxon>Agaricomycetidae</taxon>
        <taxon>Boletales</taxon>
        <taxon>Paxilineae</taxon>
        <taxon>Paxillaceae</taxon>
        <taxon>Paxillus</taxon>
    </lineage>
</organism>
<dbReference type="PROSITE" id="PS50191">
    <property type="entry name" value="CRAL_TRIO"/>
    <property type="match status" value="1"/>
</dbReference>
<feature type="domain" description="CRAL-TRIO" evidence="1">
    <location>
        <begin position="100"/>
        <end position="253"/>
    </location>
</feature>
<dbReference type="AlphaFoldDB" id="A0A0D0DKH1"/>
<dbReference type="OrthoDB" id="75724at2759"/>
<dbReference type="SMART" id="SM00516">
    <property type="entry name" value="SEC14"/>
    <property type="match status" value="1"/>
</dbReference>
<dbReference type="InterPro" id="IPR036273">
    <property type="entry name" value="CRAL/TRIO_N_dom_sf"/>
</dbReference>
<dbReference type="GO" id="GO:0008526">
    <property type="term" value="F:phosphatidylinositol transfer activity"/>
    <property type="evidence" value="ECO:0007669"/>
    <property type="project" value="TreeGrafter"/>
</dbReference>
<dbReference type="PANTHER" id="PTHR45824:SF29">
    <property type="entry name" value="GH16843P"/>
    <property type="match status" value="1"/>
</dbReference>
<dbReference type="PANTHER" id="PTHR45824">
    <property type="entry name" value="GH16843P"/>
    <property type="match status" value="1"/>
</dbReference>
<proteinExistence type="predicted"/>
<dbReference type="InParanoid" id="A0A0D0DKH1"/>
<evidence type="ECO:0000259" key="1">
    <source>
        <dbReference type="PROSITE" id="PS50191"/>
    </source>
</evidence>
<evidence type="ECO:0000313" key="2">
    <source>
        <dbReference type="EMBL" id="KIK98947.1"/>
    </source>
</evidence>
<dbReference type="SUPFAM" id="SSF46938">
    <property type="entry name" value="CRAL/TRIO N-terminal domain"/>
    <property type="match status" value="1"/>
</dbReference>
<dbReference type="SUPFAM" id="SSF52087">
    <property type="entry name" value="CRAL/TRIO domain"/>
    <property type="match status" value="1"/>
</dbReference>
<dbReference type="InterPro" id="IPR036865">
    <property type="entry name" value="CRAL-TRIO_dom_sf"/>
</dbReference>
<dbReference type="InterPro" id="IPR052578">
    <property type="entry name" value="PI_Transfer_CRAL-TRIO"/>
</dbReference>
<accession>A0A0D0DKH1</accession>
<reference evidence="2 3" key="1">
    <citation type="submission" date="2014-04" db="EMBL/GenBank/DDBJ databases">
        <authorList>
            <consortium name="DOE Joint Genome Institute"/>
            <person name="Kuo A."/>
            <person name="Kohler A."/>
            <person name="Jargeat P."/>
            <person name="Nagy L.G."/>
            <person name="Floudas D."/>
            <person name="Copeland A."/>
            <person name="Barry K.W."/>
            <person name="Cichocki N."/>
            <person name="Veneault-Fourrey C."/>
            <person name="LaButti K."/>
            <person name="Lindquist E.A."/>
            <person name="Lipzen A."/>
            <person name="Lundell T."/>
            <person name="Morin E."/>
            <person name="Murat C."/>
            <person name="Sun H."/>
            <person name="Tunlid A."/>
            <person name="Henrissat B."/>
            <person name="Grigoriev I.V."/>
            <person name="Hibbett D.S."/>
            <person name="Martin F."/>
            <person name="Nordberg H.P."/>
            <person name="Cantor M.N."/>
            <person name="Hua S.X."/>
        </authorList>
    </citation>
    <scope>NUCLEOTIDE SEQUENCE [LARGE SCALE GENOMIC DNA]</scope>
    <source>
        <strain evidence="2 3">Ve08.2h10</strain>
    </source>
</reference>
<evidence type="ECO:0000313" key="3">
    <source>
        <dbReference type="Proteomes" id="UP000054538"/>
    </source>
</evidence>
<dbReference type="STRING" id="930991.A0A0D0DKH1"/>
<dbReference type="CDD" id="cd00170">
    <property type="entry name" value="SEC14"/>
    <property type="match status" value="1"/>
</dbReference>